<feature type="domain" description="FAD/NAD(P)-binding" evidence="6">
    <location>
        <begin position="3"/>
        <end position="320"/>
    </location>
</feature>
<reference evidence="7 8" key="1">
    <citation type="submission" date="2013-08" db="EMBL/GenBank/DDBJ databases">
        <title>Lactobacillus wasatchii sp. WDC04, a late gas producing bacteria isolated from aged chedder cheese.</title>
        <authorList>
            <person name="Oberg C.J."/>
            <person name="Culumber M."/>
            <person name="McMahon D.J."/>
            <person name="Broadbent J.R."/>
            <person name="Oberg T.S."/>
            <person name="Ortaki F."/>
        </authorList>
    </citation>
    <scope>NUCLEOTIDE SEQUENCE [LARGE SCALE GENOMIC DNA]</scope>
    <source>
        <strain evidence="7 8">WDC04</strain>
    </source>
</reference>
<dbReference type="InterPro" id="IPR051169">
    <property type="entry name" value="NADH-Q_oxidoreductase"/>
</dbReference>
<proteinExistence type="inferred from homology"/>
<dbReference type="EMBL" id="AWTT01000041">
    <property type="protein sequence ID" value="KIS02897.1"/>
    <property type="molecule type" value="Genomic_DNA"/>
</dbReference>
<evidence type="ECO:0000256" key="4">
    <source>
        <dbReference type="ARBA" id="ARBA00022827"/>
    </source>
</evidence>
<dbReference type="PANTHER" id="PTHR42913:SF3">
    <property type="entry name" value="64 KDA MITOCHONDRIAL NADH DEHYDROGENASE (EUROFUNG)"/>
    <property type="match status" value="1"/>
</dbReference>
<keyword evidence="5 7" id="KW-0560">Oxidoreductase</keyword>
<comment type="similarity">
    <text evidence="2">Belongs to the NADH dehydrogenase family.</text>
</comment>
<dbReference type="PRINTS" id="PR00411">
    <property type="entry name" value="PNDRDTASEI"/>
</dbReference>
<keyword evidence="8" id="KW-1185">Reference proteome</keyword>
<dbReference type="InterPro" id="IPR036188">
    <property type="entry name" value="FAD/NAD-bd_sf"/>
</dbReference>
<evidence type="ECO:0000256" key="3">
    <source>
        <dbReference type="ARBA" id="ARBA00022630"/>
    </source>
</evidence>
<evidence type="ECO:0000259" key="6">
    <source>
        <dbReference type="Pfam" id="PF07992"/>
    </source>
</evidence>
<dbReference type="GO" id="GO:0019646">
    <property type="term" value="P:aerobic electron transport chain"/>
    <property type="evidence" value="ECO:0007669"/>
    <property type="project" value="TreeGrafter"/>
</dbReference>
<dbReference type="Gene3D" id="3.50.50.100">
    <property type="match status" value="1"/>
</dbReference>
<evidence type="ECO:0000256" key="2">
    <source>
        <dbReference type="ARBA" id="ARBA00005272"/>
    </source>
</evidence>
<comment type="cofactor">
    <cofactor evidence="1">
        <name>FAD</name>
        <dbReference type="ChEBI" id="CHEBI:57692"/>
    </cofactor>
</comment>
<dbReference type="PRINTS" id="PR00368">
    <property type="entry name" value="FADPNR"/>
</dbReference>
<keyword evidence="4" id="KW-0274">FAD</keyword>
<dbReference type="PATRIC" id="fig|1335616.4.peg.1517"/>
<comment type="caution">
    <text evidence="7">The sequence shown here is derived from an EMBL/GenBank/DDBJ whole genome shotgun (WGS) entry which is preliminary data.</text>
</comment>
<evidence type="ECO:0000313" key="7">
    <source>
        <dbReference type="EMBL" id="KIS02897.1"/>
    </source>
</evidence>
<gene>
    <name evidence="7" type="ORF">WDC_1513</name>
</gene>
<dbReference type="AlphaFoldDB" id="A0A0D1A5C0"/>
<keyword evidence="3" id="KW-0285">Flavoprotein</keyword>
<evidence type="ECO:0000256" key="5">
    <source>
        <dbReference type="ARBA" id="ARBA00023002"/>
    </source>
</evidence>
<dbReference type="InterPro" id="IPR023753">
    <property type="entry name" value="FAD/NAD-binding_dom"/>
</dbReference>
<dbReference type="SUPFAM" id="SSF51905">
    <property type="entry name" value="FAD/NAD(P)-binding domain"/>
    <property type="match status" value="2"/>
</dbReference>
<dbReference type="OrthoDB" id="9781621at2"/>
<evidence type="ECO:0000256" key="1">
    <source>
        <dbReference type="ARBA" id="ARBA00001974"/>
    </source>
</evidence>
<organism evidence="7 8">
    <name type="scientific">Paucilactobacillus wasatchensis</name>
    <dbReference type="NCBI Taxonomy" id="1335616"/>
    <lineage>
        <taxon>Bacteria</taxon>
        <taxon>Bacillati</taxon>
        <taxon>Bacillota</taxon>
        <taxon>Bacilli</taxon>
        <taxon>Lactobacillales</taxon>
        <taxon>Lactobacillaceae</taxon>
        <taxon>Paucilactobacillus</taxon>
    </lineage>
</organism>
<dbReference type="EC" id="1.6.99.3" evidence="7"/>
<dbReference type="Proteomes" id="UP000032279">
    <property type="component" value="Unassembled WGS sequence"/>
</dbReference>
<name>A0A0D1A5C0_9LACO</name>
<sequence>MAKVVVLGGGYAGLRAIKVLMDKVPGETQLVLVSDTRTHTEKTNIHEVAAGTTKPGDISFDIAEVAKPQRVKFIQDTVTGIDLENKSVELKESVEPLTYDYVIIALGFRSETFGIPGAEENALPLTTLAQASAVADHIENQIKHYQESQDPNDLKVVVCGAGFTGIELLGELIHSTREWAKKYNTPNVELYCVEASTNILPMFDCGLADFAVDYLKRNGVQFVLGAKISGVEEGKVVYQKDEEEQTVEGNSIVWTVGVGGSHVMDDPAFSSKRGRSITQPDLSLNPDHPEVFVVGDVAAIMNPENNRPWPTTAQVALKSAAHAAENVANLVKGGSATPFIFHSLGTVASLGRTQAIGTVAMGGKQVKLKGYPASALKKVIVDRSLFYDNGVGGIFKHGRFDVWH</sequence>
<dbReference type="RefSeq" id="WP_044011218.1">
    <property type="nucleotide sequence ID" value="NZ_AWTT01000041.1"/>
</dbReference>
<dbReference type="STRING" id="1335616.WDC_1513"/>
<accession>A0A0D1A5C0</accession>
<protein>
    <submittedName>
        <fullName evidence="7">NADH dehydrogenase</fullName>
        <ecNumber evidence="7">1.6.99.3</ecNumber>
    </submittedName>
</protein>
<evidence type="ECO:0000313" key="8">
    <source>
        <dbReference type="Proteomes" id="UP000032279"/>
    </source>
</evidence>
<dbReference type="GO" id="GO:0003955">
    <property type="term" value="F:NAD(P)H dehydrogenase (quinone) activity"/>
    <property type="evidence" value="ECO:0007669"/>
    <property type="project" value="TreeGrafter"/>
</dbReference>
<dbReference type="PANTHER" id="PTHR42913">
    <property type="entry name" value="APOPTOSIS-INDUCING FACTOR 1"/>
    <property type="match status" value="1"/>
</dbReference>
<dbReference type="Pfam" id="PF07992">
    <property type="entry name" value="Pyr_redox_2"/>
    <property type="match status" value="1"/>
</dbReference>